<dbReference type="OrthoDB" id="240776at2"/>
<dbReference type="InterPro" id="IPR027558">
    <property type="entry name" value="Pre_pil_HX9DG_C"/>
</dbReference>
<dbReference type="EMBL" id="CP002546">
    <property type="protein sequence ID" value="ADY58306.1"/>
    <property type="molecule type" value="Genomic_DNA"/>
</dbReference>
<dbReference type="NCBIfam" id="TIGR04294">
    <property type="entry name" value="pre_pil_HX9DG"/>
    <property type="match status" value="1"/>
</dbReference>
<dbReference type="Pfam" id="PF07963">
    <property type="entry name" value="N_methyl"/>
    <property type="match status" value="1"/>
</dbReference>
<dbReference type="Proteomes" id="UP000006860">
    <property type="component" value="Chromosome"/>
</dbReference>
<proteinExistence type="predicted"/>
<gene>
    <name evidence="3" type="ordered locus">Plabr_0679</name>
</gene>
<dbReference type="RefSeq" id="WP_013627049.1">
    <property type="nucleotide sequence ID" value="NC_015174.1"/>
</dbReference>
<dbReference type="STRING" id="756272.Plabr_0679"/>
<dbReference type="eggNOG" id="COG2165">
    <property type="taxonomic scope" value="Bacteria"/>
</dbReference>
<evidence type="ECO:0000313" key="3">
    <source>
        <dbReference type="EMBL" id="ADY58306.1"/>
    </source>
</evidence>
<evidence type="ECO:0000259" key="2">
    <source>
        <dbReference type="Pfam" id="PF07596"/>
    </source>
</evidence>
<feature type="transmembrane region" description="Helical" evidence="1">
    <location>
        <begin position="12"/>
        <end position="36"/>
    </location>
</feature>
<dbReference type="HOGENOM" id="CLU_041661_0_0_0"/>
<dbReference type="KEGG" id="pbs:Plabr_0679"/>
<evidence type="ECO:0000256" key="1">
    <source>
        <dbReference type="SAM" id="Phobius"/>
    </source>
</evidence>
<dbReference type="PROSITE" id="PS00409">
    <property type="entry name" value="PROKAR_NTER_METHYL"/>
    <property type="match status" value="1"/>
</dbReference>
<accession>F0SG17</accession>
<keyword evidence="1" id="KW-0472">Membrane</keyword>
<sequence>MIDWNSTENRRGFTLIELLVVIAIIAILVALLLPAVQQAREAARRSSCKNNLKQLGLALHNYHDTHTVFPPGWVIPKCPGVSDGDHRFIRHNPSWGFYLLPQLEQSAIYDLQDFQMTGACSAAPGQIGILDAPTAANRLRETLPAFSCPSDIKPSTGANSLGTASYVAVRGNDNRGGQSSSFAQLNGMFWANSNCRMRDITDGTSNTLAIGEVSWNQYYSYQTGNQVKRGGWWAGMHEHKTDDLVAKSVNAIFEFNGSSPNINGTNDGFGSLHKGGAQFLLADGSVRFISENIDSVNANGTDPMGTFQRLGVRDDGLVVGEF</sequence>
<evidence type="ECO:0000313" key="4">
    <source>
        <dbReference type="Proteomes" id="UP000006860"/>
    </source>
</evidence>
<dbReference type="Pfam" id="PF07596">
    <property type="entry name" value="SBP_bac_10"/>
    <property type="match status" value="1"/>
</dbReference>
<reference evidence="4" key="1">
    <citation type="submission" date="2011-02" db="EMBL/GenBank/DDBJ databases">
        <title>The complete genome of Planctomyces brasiliensis DSM 5305.</title>
        <authorList>
            <person name="Lucas S."/>
            <person name="Copeland A."/>
            <person name="Lapidus A."/>
            <person name="Bruce D."/>
            <person name="Goodwin L."/>
            <person name="Pitluck S."/>
            <person name="Kyrpides N."/>
            <person name="Mavromatis K."/>
            <person name="Pagani I."/>
            <person name="Ivanova N."/>
            <person name="Ovchinnikova G."/>
            <person name="Lu M."/>
            <person name="Detter J.C."/>
            <person name="Han C."/>
            <person name="Land M."/>
            <person name="Hauser L."/>
            <person name="Markowitz V."/>
            <person name="Cheng J.-F."/>
            <person name="Hugenholtz P."/>
            <person name="Woyke T."/>
            <person name="Wu D."/>
            <person name="Tindall B."/>
            <person name="Pomrenke H.G."/>
            <person name="Brambilla E."/>
            <person name="Klenk H.-P."/>
            <person name="Eisen J.A."/>
        </authorList>
    </citation>
    <scope>NUCLEOTIDE SEQUENCE [LARGE SCALE GENOMIC DNA]</scope>
    <source>
        <strain evidence="4">ATCC 49424 / DSM 5305 / JCM 21570 / NBRC 103401 / IFAM 1448</strain>
    </source>
</reference>
<dbReference type="InterPro" id="IPR045584">
    <property type="entry name" value="Pilin-like"/>
</dbReference>
<keyword evidence="1" id="KW-0812">Transmembrane</keyword>
<keyword evidence="4" id="KW-1185">Reference proteome</keyword>
<organism evidence="3 4">
    <name type="scientific">Rubinisphaera brasiliensis (strain ATCC 49424 / DSM 5305 / JCM 21570 / IAM 15109 / NBRC 103401 / IFAM 1448)</name>
    <name type="common">Planctomyces brasiliensis</name>
    <dbReference type="NCBI Taxonomy" id="756272"/>
    <lineage>
        <taxon>Bacteria</taxon>
        <taxon>Pseudomonadati</taxon>
        <taxon>Planctomycetota</taxon>
        <taxon>Planctomycetia</taxon>
        <taxon>Planctomycetales</taxon>
        <taxon>Planctomycetaceae</taxon>
        <taxon>Rubinisphaera</taxon>
    </lineage>
</organism>
<dbReference type="Gene3D" id="3.30.700.10">
    <property type="entry name" value="Glycoprotein, Type 4 Pilin"/>
    <property type="match status" value="1"/>
</dbReference>
<dbReference type="AlphaFoldDB" id="F0SG17"/>
<dbReference type="SUPFAM" id="SSF54523">
    <property type="entry name" value="Pili subunits"/>
    <property type="match status" value="1"/>
</dbReference>
<feature type="domain" description="DUF1559" evidence="2">
    <location>
        <begin position="37"/>
        <end position="294"/>
    </location>
</feature>
<dbReference type="PANTHER" id="PTHR30093">
    <property type="entry name" value="GENERAL SECRETION PATHWAY PROTEIN G"/>
    <property type="match status" value="1"/>
</dbReference>
<dbReference type="PANTHER" id="PTHR30093:SF2">
    <property type="entry name" value="TYPE II SECRETION SYSTEM PROTEIN H"/>
    <property type="match status" value="1"/>
</dbReference>
<dbReference type="NCBIfam" id="TIGR02532">
    <property type="entry name" value="IV_pilin_GFxxxE"/>
    <property type="match status" value="1"/>
</dbReference>
<dbReference type="InterPro" id="IPR012902">
    <property type="entry name" value="N_methyl_site"/>
</dbReference>
<protein>
    <recommendedName>
        <fullName evidence="2">DUF1559 domain-containing protein</fullName>
    </recommendedName>
</protein>
<name>F0SG17_RUBBR</name>
<keyword evidence="1" id="KW-1133">Transmembrane helix</keyword>
<dbReference type="InterPro" id="IPR011453">
    <property type="entry name" value="DUF1559"/>
</dbReference>